<keyword evidence="2" id="KW-1185">Reference proteome</keyword>
<evidence type="ECO:0000313" key="1">
    <source>
        <dbReference type="EMBL" id="CAL8143542.1"/>
    </source>
</evidence>
<accession>A0ABP1S585</accession>
<protein>
    <submittedName>
        <fullName evidence="1">Uncharacterized protein</fullName>
    </submittedName>
</protein>
<dbReference type="SUPFAM" id="SSF53448">
    <property type="entry name" value="Nucleotide-diphospho-sugar transferases"/>
    <property type="match status" value="1"/>
</dbReference>
<reference evidence="1 2" key="1">
    <citation type="submission" date="2024-08" db="EMBL/GenBank/DDBJ databases">
        <authorList>
            <person name="Cucini C."/>
            <person name="Frati F."/>
        </authorList>
    </citation>
    <scope>NUCLEOTIDE SEQUENCE [LARGE SCALE GENOMIC DNA]</scope>
</reference>
<gene>
    <name evidence="1" type="ORF">ODALV1_LOCUS29676</name>
</gene>
<dbReference type="Gene3D" id="3.90.550.10">
    <property type="entry name" value="Spore Coat Polysaccharide Biosynthesis Protein SpsA, Chain A"/>
    <property type="match status" value="1"/>
</dbReference>
<organism evidence="1 2">
    <name type="scientific">Orchesella dallaii</name>
    <dbReference type="NCBI Taxonomy" id="48710"/>
    <lineage>
        <taxon>Eukaryota</taxon>
        <taxon>Metazoa</taxon>
        <taxon>Ecdysozoa</taxon>
        <taxon>Arthropoda</taxon>
        <taxon>Hexapoda</taxon>
        <taxon>Collembola</taxon>
        <taxon>Entomobryomorpha</taxon>
        <taxon>Entomobryoidea</taxon>
        <taxon>Orchesellidae</taxon>
        <taxon>Orchesellinae</taxon>
        <taxon>Orchesella</taxon>
    </lineage>
</organism>
<sequence>MAFAGGNVHSQVWLTYAITDSDVPKALTLCFSMRRVYTSRKLAVLVSRNVSHSMRKMLRYDFDFFFYLEEELNTAGLKEEEFVKLSAFTLKCFDKLVFLEPSMLAVKNLDDIFDNNEVASGLLLMEAVQNEDELSIFMARPCLHVFWILMDSLKTRNGKGMEAHLRAWARNQLLPTAKPVDMKYSGKLLQANSTFLMNESDVSLVNIYVPLDEVNIQPFGLCARVSNA</sequence>
<proteinExistence type="predicted"/>
<name>A0ABP1S585_9HEXA</name>
<comment type="caution">
    <text evidence="1">The sequence shown here is derived from an EMBL/GenBank/DDBJ whole genome shotgun (WGS) entry which is preliminary data.</text>
</comment>
<evidence type="ECO:0000313" key="2">
    <source>
        <dbReference type="Proteomes" id="UP001642540"/>
    </source>
</evidence>
<dbReference type="InterPro" id="IPR050587">
    <property type="entry name" value="GNT1/Glycosyltrans_8"/>
</dbReference>
<dbReference type="InterPro" id="IPR029044">
    <property type="entry name" value="Nucleotide-diphossugar_trans"/>
</dbReference>
<dbReference type="PANTHER" id="PTHR11183">
    <property type="entry name" value="GLYCOGENIN SUBFAMILY MEMBER"/>
    <property type="match status" value="1"/>
</dbReference>
<dbReference type="EMBL" id="CAXLJM020000158">
    <property type="protein sequence ID" value="CAL8143542.1"/>
    <property type="molecule type" value="Genomic_DNA"/>
</dbReference>
<dbReference type="Proteomes" id="UP001642540">
    <property type="component" value="Unassembled WGS sequence"/>
</dbReference>